<name>A0A841C4E9_9ACTN</name>
<feature type="transmembrane region" description="Helical" evidence="1">
    <location>
        <begin position="37"/>
        <end position="54"/>
    </location>
</feature>
<evidence type="ECO:0000313" key="2">
    <source>
        <dbReference type="EMBL" id="MBB5874179.1"/>
    </source>
</evidence>
<reference evidence="2 3" key="1">
    <citation type="submission" date="2020-08" db="EMBL/GenBank/DDBJ databases">
        <title>Sequencing the genomes of 1000 actinobacteria strains.</title>
        <authorList>
            <person name="Klenk H.-P."/>
        </authorList>
    </citation>
    <scope>NUCLEOTIDE SEQUENCE [LARGE SCALE GENOMIC DNA]</scope>
    <source>
        <strain evidence="2 3">DSM 45362</strain>
    </source>
</reference>
<comment type="caution">
    <text evidence="2">The sequence shown here is derived from an EMBL/GenBank/DDBJ whole genome shotgun (WGS) entry which is preliminary data.</text>
</comment>
<evidence type="ECO:0000313" key="3">
    <source>
        <dbReference type="Proteomes" id="UP000587527"/>
    </source>
</evidence>
<accession>A0A841C4E9</accession>
<sequence>MIRRWWWLAPALVGAAAAVLIMLVLPADRTIDNVGEVLFKASPLLFAVAAIAYFPQRKGLGLALMGLLFVAYMGVLDTLNISHIFDYAESPDQDAAFPQLYQFTIFINAFTVLAALFAYRLGGATAGRVVRAGVAAVLVLLSGLNDLSFYYTYHWPGGRPGTLKWASHIAVFTGGPPSEAVAITFCAVHLVLAAVVLALPLGRWLDRFDGWQTTAPAPEAG</sequence>
<keyword evidence="1" id="KW-0812">Transmembrane</keyword>
<evidence type="ECO:0000256" key="1">
    <source>
        <dbReference type="SAM" id="Phobius"/>
    </source>
</evidence>
<dbReference type="AlphaFoldDB" id="A0A841C4E9"/>
<feature type="transmembrane region" description="Helical" evidence="1">
    <location>
        <begin position="133"/>
        <end position="153"/>
    </location>
</feature>
<dbReference type="RefSeq" id="WP_221470636.1">
    <property type="nucleotide sequence ID" value="NZ_JACHMN010000003.1"/>
</dbReference>
<proteinExistence type="predicted"/>
<feature type="transmembrane region" description="Helical" evidence="1">
    <location>
        <begin position="101"/>
        <end position="121"/>
    </location>
</feature>
<keyword evidence="1" id="KW-1133">Transmembrane helix</keyword>
<keyword evidence="3" id="KW-1185">Reference proteome</keyword>
<gene>
    <name evidence="2" type="ORF">F4553_007613</name>
</gene>
<feature type="transmembrane region" description="Helical" evidence="1">
    <location>
        <begin position="61"/>
        <end position="81"/>
    </location>
</feature>
<keyword evidence="1" id="KW-0472">Membrane</keyword>
<dbReference type="EMBL" id="JACHMN010000003">
    <property type="protein sequence ID" value="MBB5874179.1"/>
    <property type="molecule type" value="Genomic_DNA"/>
</dbReference>
<protein>
    <submittedName>
        <fullName evidence="2">Uncharacterized protein</fullName>
    </submittedName>
</protein>
<dbReference type="Proteomes" id="UP000587527">
    <property type="component" value="Unassembled WGS sequence"/>
</dbReference>
<feature type="transmembrane region" description="Helical" evidence="1">
    <location>
        <begin position="5"/>
        <end position="25"/>
    </location>
</feature>
<organism evidence="2 3">
    <name type="scientific">Allocatelliglobosispora scoriae</name>
    <dbReference type="NCBI Taxonomy" id="643052"/>
    <lineage>
        <taxon>Bacteria</taxon>
        <taxon>Bacillati</taxon>
        <taxon>Actinomycetota</taxon>
        <taxon>Actinomycetes</taxon>
        <taxon>Micromonosporales</taxon>
        <taxon>Micromonosporaceae</taxon>
        <taxon>Allocatelliglobosispora</taxon>
    </lineage>
</organism>
<feature type="transmembrane region" description="Helical" evidence="1">
    <location>
        <begin position="180"/>
        <end position="201"/>
    </location>
</feature>